<sequence>MSLATTVHLSALAVSGLITLTRLPQAIKGRNPLLFWALLMLTVAIALANSAIYLAVDNVLGGINIANLIIRFAMYGFVLILGLKASVAFRSPLAGKCIGGSIGLAVLGVLAVLMVVLFVLADMPSSSPGLRDYAQQLPVILYTALGRAYPAYVSACLIGPAFATAAHRRRPALIRTASALIALGLSGAVLYALQDHTPWDVSPWDHLVPYSALISCTLGLALLGGRRMALNREEKQTRLTQTYVR</sequence>
<dbReference type="RefSeq" id="WP_227903233.1">
    <property type="nucleotide sequence ID" value="NZ_CP094984.1"/>
</dbReference>
<feature type="transmembrane region" description="Helical" evidence="1">
    <location>
        <begin position="68"/>
        <end position="89"/>
    </location>
</feature>
<dbReference type="EMBL" id="JAJFZT010000012">
    <property type="protein sequence ID" value="MCC3274164.1"/>
    <property type="molecule type" value="Genomic_DNA"/>
</dbReference>
<proteinExistence type="predicted"/>
<keyword evidence="4" id="KW-1185">Reference proteome</keyword>
<name>A0A9X1M9Y1_9MICC</name>
<protein>
    <submittedName>
        <fullName evidence="2">Uncharacterized protein</fullName>
    </submittedName>
</protein>
<dbReference type="Proteomes" id="UP000829758">
    <property type="component" value="Chromosome"/>
</dbReference>
<dbReference type="EMBL" id="CP094984">
    <property type="protein sequence ID" value="UON92209.1"/>
    <property type="molecule type" value="Genomic_DNA"/>
</dbReference>
<evidence type="ECO:0000313" key="3">
    <source>
        <dbReference type="EMBL" id="UON92209.1"/>
    </source>
</evidence>
<feature type="transmembrane region" description="Helical" evidence="1">
    <location>
        <begin position="206"/>
        <end position="225"/>
    </location>
</feature>
<feature type="transmembrane region" description="Helical" evidence="1">
    <location>
        <begin position="172"/>
        <end position="194"/>
    </location>
</feature>
<dbReference type="AlphaFoldDB" id="A0A9X1M9Y1"/>
<feature type="transmembrane region" description="Helical" evidence="1">
    <location>
        <begin position="140"/>
        <end position="165"/>
    </location>
</feature>
<dbReference type="Proteomes" id="UP001155145">
    <property type="component" value="Unassembled WGS sequence"/>
</dbReference>
<evidence type="ECO:0000313" key="2">
    <source>
        <dbReference type="EMBL" id="MCC3274164.1"/>
    </source>
</evidence>
<feature type="transmembrane region" description="Helical" evidence="1">
    <location>
        <begin position="6"/>
        <end position="23"/>
    </location>
</feature>
<organism evidence="2 5">
    <name type="scientific">Arthrobacter zhangbolii</name>
    <dbReference type="NCBI Taxonomy" id="2886936"/>
    <lineage>
        <taxon>Bacteria</taxon>
        <taxon>Bacillati</taxon>
        <taxon>Actinomycetota</taxon>
        <taxon>Actinomycetes</taxon>
        <taxon>Micrococcales</taxon>
        <taxon>Micrococcaceae</taxon>
        <taxon>Arthrobacter</taxon>
    </lineage>
</organism>
<evidence type="ECO:0000313" key="5">
    <source>
        <dbReference type="Proteomes" id="UP001155145"/>
    </source>
</evidence>
<keyword evidence="1" id="KW-1133">Transmembrane helix</keyword>
<feature type="transmembrane region" description="Helical" evidence="1">
    <location>
        <begin position="101"/>
        <end position="120"/>
    </location>
</feature>
<evidence type="ECO:0000313" key="4">
    <source>
        <dbReference type="Proteomes" id="UP000829758"/>
    </source>
</evidence>
<feature type="transmembrane region" description="Helical" evidence="1">
    <location>
        <begin position="35"/>
        <end position="56"/>
    </location>
</feature>
<reference evidence="2" key="1">
    <citation type="submission" date="2021-10" db="EMBL/GenBank/DDBJ databases">
        <title>Novel species in genus Arthrobacter.</title>
        <authorList>
            <person name="Liu Y."/>
        </authorList>
    </citation>
    <scope>NUCLEOTIDE SEQUENCE</scope>
    <source>
        <strain evidence="4">zg-Y462</strain>
        <strain evidence="2">Zg-Y462</strain>
    </source>
</reference>
<evidence type="ECO:0000256" key="1">
    <source>
        <dbReference type="SAM" id="Phobius"/>
    </source>
</evidence>
<keyword evidence="1" id="KW-0812">Transmembrane</keyword>
<gene>
    <name evidence="2" type="ORF">LJ755_15680</name>
    <name evidence="3" type="ORF">MUK71_00645</name>
</gene>
<keyword evidence="1" id="KW-0472">Membrane</keyword>
<accession>A0A9X1M9Y1</accession>